<dbReference type="GO" id="GO:0008198">
    <property type="term" value="F:ferrous iron binding"/>
    <property type="evidence" value="ECO:0007669"/>
    <property type="project" value="TreeGrafter"/>
</dbReference>
<organism evidence="8 9">
    <name type="scientific">Herbaspirillum rubrisubalbicans Os34</name>
    <dbReference type="NCBI Taxonomy" id="1235827"/>
    <lineage>
        <taxon>Bacteria</taxon>
        <taxon>Pseudomonadati</taxon>
        <taxon>Pseudomonadota</taxon>
        <taxon>Betaproteobacteria</taxon>
        <taxon>Burkholderiales</taxon>
        <taxon>Oxalobacteraceae</taxon>
        <taxon>Herbaspirillum</taxon>
    </lineage>
</organism>
<evidence type="ECO:0000256" key="3">
    <source>
        <dbReference type="ARBA" id="ARBA00022964"/>
    </source>
</evidence>
<proteinExistence type="inferred from homology"/>
<dbReference type="PANTHER" id="PTHR12918">
    <property type="entry name" value="CYSTEINE DIOXYGENASE"/>
    <property type="match status" value="1"/>
</dbReference>
<dbReference type="CDD" id="cd10548">
    <property type="entry name" value="cupin_CDO"/>
    <property type="match status" value="1"/>
</dbReference>
<keyword evidence="2 6" id="KW-0479">Metal-binding</keyword>
<reference evidence="8 9" key="1">
    <citation type="journal article" date="2012" name="J. Bacteriol.">
        <title>Genome sequence of the pathogenic Herbaspirillum seropedicae strain Os34, isolated from rice roots.</title>
        <authorList>
            <person name="Ye W."/>
            <person name="Ye S."/>
            <person name="Liu J."/>
            <person name="Chang S."/>
            <person name="Chen M."/>
            <person name="Zhu B."/>
            <person name="Guo L."/>
            <person name="An Q."/>
        </authorList>
    </citation>
    <scope>NUCLEOTIDE SEQUENCE [LARGE SCALE GENOMIC DNA]</scope>
    <source>
        <strain evidence="8 9">Os34</strain>
    </source>
</reference>
<name>A0A6M3ZVR4_9BURK</name>
<protein>
    <submittedName>
        <fullName evidence="8">Cysteine dioxygenase</fullName>
    </submittedName>
</protein>
<dbReference type="AlphaFoldDB" id="A0A6M3ZVR4"/>
<feature type="binding site" evidence="6">
    <location>
        <position position="170"/>
    </location>
    <ligand>
        <name>Fe cation</name>
        <dbReference type="ChEBI" id="CHEBI:24875"/>
        <note>catalytic</note>
    </ligand>
</feature>
<dbReference type="InterPro" id="IPR014710">
    <property type="entry name" value="RmlC-like_jellyroll"/>
</dbReference>
<keyword evidence="4" id="KW-0560">Oxidoreductase</keyword>
<accession>A0A6M3ZVR4</accession>
<evidence type="ECO:0000256" key="6">
    <source>
        <dbReference type="PIRSR" id="PIRSR610300-51"/>
    </source>
</evidence>
<dbReference type="GO" id="GO:0016702">
    <property type="term" value="F:oxidoreductase activity, acting on single donors with incorporation of molecular oxygen, incorporation of two atoms of oxygen"/>
    <property type="evidence" value="ECO:0007669"/>
    <property type="project" value="InterPro"/>
</dbReference>
<dbReference type="EMBL" id="CP008956">
    <property type="protein sequence ID" value="QJQ02724.1"/>
    <property type="molecule type" value="Genomic_DNA"/>
</dbReference>
<dbReference type="SUPFAM" id="SSF51182">
    <property type="entry name" value="RmlC-like cupins"/>
    <property type="match status" value="1"/>
</dbReference>
<keyword evidence="3 8" id="KW-0223">Dioxygenase</keyword>
<evidence type="ECO:0000256" key="1">
    <source>
        <dbReference type="ARBA" id="ARBA00006622"/>
    </source>
</evidence>
<feature type="region of interest" description="Disordered" evidence="7">
    <location>
        <begin position="1"/>
        <end position="26"/>
    </location>
</feature>
<evidence type="ECO:0000313" key="9">
    <source>
        <dbReference type="Proteomes" id="UP000501648"/>
    </source>
</evidence>
<sequence length="230" mass="25588">MIYSSKLDRQTAVTSQKSKEADMSTLHPSGKQLWRLREFISGFAGLLQERPDEAAIRAQGGALLQQLVAHDDWLPEAYAQPHPERYQQFLLHVDSAQRFSVVSFVWGPGQRTPVHDHTVWGLIGVLRGAEHAQSYAWQDGQLHAVGQRALLQAGQVEAVSPHAAELHDLHQVSNAFDDRVSISIHVYGANIGAVRRSVYHPDGRRVPFISGYSNTTLPNIWDLSIEQASS</sequence>
<evidence type="ECO:0000256" key="4">
    <source>
        <dbReference type="ARBA" id="ARBA00023002"/>
    </source>
</evidence>
<dbReference type="PANTHER" id="PTHR12918:SF1">
    <property type="entry name" value="CYSTEINE DIOXYGENASE TYPE 1"/>
    <property type="match status" value="1"/>
</dbReference>
<dbReference type="Gene3D" id="2.60.120.10">
    <property type="entry name" value="Jelly Rolls"/>
    <property type="match status" value="1"/>
</dbReference>
<evidence type="ECO:0000256" key="2">
    <source>
        <dbReference type="ARBA" id="ARBA00022723"/>
    </source>
</evidence>
<dbReference type="Pfam" id="PF05995">
    <property type="entry name" value="CDO_I"/>
    <property type="match status" value="1"/>
</dbReference>
<dbReference type="InterPro" id="IPR010300">
    <property type="entry name" value="CDO_1"/>
</dbReference>
<gene>
    <name evidence="8" type="ORF">C798_21605</name>
</gene>
<dbReference type="InterPro" id="IPR011051">
    <property type="entry name" value="RmlC_Cupin_sf"/>
</dbReference>
<dbReference type="Proteomes" id="UP000501648">
    <property type="component" value="Chromosome"/>
</dbReference>
<evidence type="ECO:0000313" key="8">
    <source>
        <dbReference type="EMBL" id="QJQ02724.1"/>
    </source>
</evidence>
<feature type="binding site" evidence="6">
    <location>
        <position position="115"/>
    </location>
    <ligand>
        <name>Fe cation</name>
        <dbReference type="ChEBI" id="CHEBI:24875"/>
        <note>catalytic</note>
    </ligand>
</feature>
<dbReference type="Gene3D" id="1.20.5.440">
    <property type="entry name" value="ATP synthase delta/epsilon subunit, C-terminal domain"/>
    <property type="match status" value="1"/>
</dbReference>
<evidence type="ECO:0000256" key="5">
    <source>
        <dbReference type="ARBA" id="ARBA00023004"/>
    </source>
</evidence>
<comment type="similarity">
    <text evidence="1">Belongs to the cysteine dioxygenase family.</text>
</comment>
<feature type="binding site" evidence="6">
    <location>
        <position position="117"/>
    </location>
    <ligand>
        <name>Fe cation</name>
        <dbReference type="ChEBI" id="CHEBI:24875"/>
        <note>catalytic</note>
    </ligand>
</feature>
<evidence type="ECO:0000256" key="7">
    <source>
        <dbReference type="SAM" id="MobiDB-lite"/>
    </source>
</evidence>
<keyword evidence="5 6" id="KW-0408">Iron</keyword>